<dbReference type="InterPro" id="IPR001261">
    <property type="entry name" value="ArgE/DapE_CS"/>
</dbReference>
<evidence type="ECO:0000313" key="6">
    <source>
        <dbReference type="EMBL" id="CAA9545980.1"/>
    </source>
</evidence>
<evidence type="ECO:0000259" key="5">
    <source>
        <dbReference type="Pfam" id="PF07687"/>
    </source>
</evidence>
<dbReference type="InterPro" id="IPR050072">
    <property type="entry name" value="Peptidase_M20A"/>
</dbReference>
<dbReference type="SUPFAM" id="SSF55031">
    <property type="entry name" value="Bacterial exopeptidase dimerisation domain"/>
    <property type="match status" value="1"/>
</dbReference>
<evidence type="ECO:0000256" key="3">
    <source>
        <dbReference type="ARBA" id="ARBA00022801"/>
    </source>
</evidence>
<dbReference type="InterPro" id="IPR036264">
    <property type="entry name" value="Bact_exopeptidase_dim_dom"/>
</dbReference>
<reference evidence="6" key="1">
    <citation type="submission" date="2020-02" db="EMBL/GenBank/DDBJ databases">
        <authorList>
            <person name="Meier V. D."/>
        </authorList>
    </citation>
    <scope>NUCLEOTIDE SEQUENCE</scope>
    <source>
        <strain evidence="6">AVDCRST_MAG59</strain>
    </source>
</reference>
<comment type="cofactor">
    <cofactor evidence="1">
        <name>Zn(2+)</name>
        <dbReference type="ChEBI" id="CHEBI:29105"/>
    </cofactor>
</comment>
<keyword evidence="3 6" id="KW-0378">Hydrolase</keyword>
<dbReference type="Pfam" id="PF01546">
    <property type="entry name" value="Peptidase_M20"/>
    <property type="match status" value="1"/>
</dbReference>
<accession>A0A6J4UE80</accession>
<dbReference type="PANTHER" id="PTHR43808">
    <property type="entry name" value="ACETYLORNITHINE DEACETYLASE"/>
    <property type="match status" value="1"/>
</dbReference>
<sequence>MTVGSLTEEIIAFLENRRGEVVEWTSALVAAPSPNLPGDETAPVAVVQRAVADLGLPPARIVAAEPHRPNLIVRIDAARPGPHLALCGHLDTKPVGEAAHLWRTDPLSPTIDGDRLYGLGSTDMKGACAAMLLAGAAFAAVAERAAGSLSLLFTADEEYGSKLGAEFLVRNGWVEADAILLGEPAGLSRDWEAIRVVSRGFSGFKVTVQGTQTHSSISDQVPTVNAVEAMARVMVGFRRELRPRFPPHPLCPSGPTVNIGVRCEGGVGYGVLPGQAEFWTDIRTTPGMSQEQLADDIEAALGRARSEVPEANVHWAFAPALAWIGPTEVVPEHSMVQAVQLAAERVLGVAPPLAAFPGATDAWAFQGIGGVPTLAAFGPGLLPLAHGPNEWVSITALEQAAAIFAVGAVEFGAG</sequence>
<keyword evidence="2" id="KW-0479">Metal-binding</keyword>
<dbReference type="InterPro" id="IPR002933">
    <property type="entry name" value="Peptidase_M20"/>
</dbReference>
<dbReference type="EMBL" id="CADCWF010000078">
    <property type="protein sequence ID" value="CAA9545980.1"/>
    <property type="molecule type" value="Genomic_DNA"/>
</dbReference>
<dbReference type="Gene3D" id="3.40.630.10">
    <property type="entry name" value="Zn peptidases"/>
    <property type="match status" value="2"/>
</dbReference>
<dbReference type="InterPro" id="IPR011650">
    <property type="entry name" value="Peptidase_M20_dimer"/>
</dbReference>
<dbReference type="PROSITE" id="PS00759">
    <property type="entry name" value="ARGE_DAPE_CPG2_2"/>
    <property type="match status" value="1"/>
</dbReference>
<organism evidence="6">
    <name type="scientific">uncultured Thermomicrobiales bacterium</name>
    <dbReference type="NCBI Taxonomy" id="1645740"/>
    <lineage>
        <taxon>Bacteria</taxon>
        <taxon>Pseudomonadati</taxon>
        <taxon>Thermomicrobiota</taxon>
        <taxon>Thermomicrobia</taxon>
        <taxon>Thermomicrobiales</taxon>
        <taxon>environmental samples</taxon>
    </lineage>
</organism>
<name>A0A6J4UE80_9BACT</name>
<keyword evidence="4" id="KW-0862">Zinc</keyword>
<dbReference type="PANTHER" id="PTHR43808:SF32">
    <property type="entry name" value="ARGE_DAPE-RELATED DEACYLASE"/>
    <property type="match status" value="1"/>
</dbReference>
<dbReference type="Pfam" id="PF07687">
    <property type="entry name" value="M20_dimer"/>
    <property type="match status" value="1"/>
</dbReference>
<dbReference type="GO" id="GO:0046872">
    <property type="term" value="F:metal ion binding"/>
    <property type="evidence" value="ECO:0007669"/>
    <property type="project" value="UniProtKB-KW"/>
</dbReference>
<dbReference type="GO" id="GO:0008777">
    <property type="term" value="F:acetylornithine deacetylase activity"/>
    <property type="evidence" value="ECO:0007669"/>
    <property type="project" value="UniProtKB-EC"/>
</dbReference>
<dbReference type="AlphaFoldDB" id="A0A6J4UE80"/>
<dbReference type="EC" id="3.5.1.16" evidence="6"/>
<protein>
    <submittedName>
        <fullName evidence="6">Acetylornithine deacetylase</fullName>
        <ecNumber evidence="6">3.5.1.16</ecNumber>
    </submittedName>
</protein>
<evidence type="ECO:0000256" key="1">
    <source>
        <dbReference type="ARBA" id="ARBA00001947"/>
    </source>
</evidence>
<proteinExistence type="predicted"/>
<evidence type="ECO:0000256" key="4">
    <source>
        <dbReference type="ARBA" id="ARBA00022833"/>
    </source>
</evidence>
<evidence type="ECO:0000256" key="2">
    <source>
        <dbReference type="ARBA" id="ARBA00022723"/>
    </source>
</evidence>
<gene>
    <name evidence="6" type="ORF">AVDCRST_MAG59-1291</name>
</gene>
<dbReference type="SUPFAM" id="SSF53187">
    <property type="entry name" value="Zn-dependent exopeptidases"/>
    <property type="match status" value="1"/>
</dbReference>
<dbReference type="Gene3D" id="3.30.70.360">
    <property type="match status" value="1"/>
</dbReference>
<feature type="domain" description="Peptidase M20 dimerisation" evidence="5">
    <location>
        <begin position="198"/>
        <end position="303"/>
    </location>
</feature>